<protein>
    <submittedName>
        <fullName evidence="1">Uncharacterized protein</fullName>
    </submittedName>
</protein>
<evidence type="ECO:0000313" key="1">
    <source>
        <dbReference type="EMBL" id="PIN00606.1"/>
    </source>
</evidence>
<evidence type="ECO:0000313" key="2">
    <source>
        <dbReference type="Proteomes" id="UP000231279"/>
    </source>
</evidence>
<dbReference type="AlphaFoldDB" id="A0A2G9G5L6"/>
<dbReference type="Proteomes" id="UP000231279">
    <property type="component" value="Unassembled WGS sequence"/>
</dbReference>
<dbReference type="EMBL" id="NKXS01006873">
    <property type="protein sequence ID" value="PIN00606.1"/>
    <property type="molecule type" value="Genomic_DNA"/>
</dbReference>
<keyword evidence="2" id="KW-1185">Reference proteome</keyword>
<sequence length="40" mass="4669">MMPSSLNPRLPELHLSRKFHNPTSLRRLVRRWNGSQGSVL</sequence>
<reference evidence="2" key="1">
    <citation type="journal article" date="2018" name="Gigascience">
        <title>Genome assembly of the Pink Ipe (Handroanthus impetiginosus, Bignoniaceae), a highly valued, ecologically keystone Neotropical timber forest tree.</title>
        <authorList>
            <person name="Silva-Junior O.B."/>
            <person name="Grattapaglia D."/>
            <person name="Novaes E."/>
            <person name="Collevatti R.G."/>
        </authorList>
    </citation>
    <scope>NUCLEOTIDE SEQUENCE [LARGE SCALE GENOMIC DNA]</scope>
    <source>
        <strain evidence="2">cv. UFG-1</strain>
    </source>
</reference>
<accession>A0A2G9G5L6</accession>
<organism evidence="1 2">
    <name type="scientific">Handroanthus impetiginosus</name>
    <dbReference type="NCBI Taxonomy" id="429701"/>
    <lineage>
        <taxon>Eukaryota</taxon>
        <taxon>Viridiplantae</taxon>
        <taxon>Streptophyta</taxon>
        <taxon>Embryophyta</taxon>
        <taxon>Tracheophyta</taxon>
        <taxon>Spermatophyta</taxon>
        <taxon>Magnoliopsida</taxon>
        <taxon>eudicotyledons</taxon>
        <taxon>Gunneridae</taxon>
        <taxon>Pentapetalae</taxon>
        <taxon>asterids</taxon>
        <taxon>lamiids</taxon>
        <taxon>Lamiales</taxon>
        <taxon>Bignoniaceae</taxon>
        <taxon>Crescentiina</taxon>
        <taxon>Tabebuia alliance</taxon>
        <taxon>Handroanthus</taxon>
    </lineage>
</organism>
<name>A0A2G9G5L6_9LAMI</name>
<proteinExistence type="predicted"/>
<gene>
    <name evidence="1" type="ORF">CDL12_26891</name>
</gene>
<comment type="caution">
    <text evidence="1">The sequence shown here is derived from an EMBL/GenBank/DDBJ whole genome shotgun (WGS) entry which is preliminary data.</text>
</comment>